<comment type="caution">
    <text evidence="4">The sequence shown here is derived from an EMBL/GenBank/DDBJ whole genome shotgun (WGS) entry which is preliminary data.</text>
</comment>
<organism evidence="4 5">
    <name type="scientific">Actinokineospora diospyrosa</name>
    <dbReference type="NCBI Taxonomy" id="103728"/>
    <lineage>
        <taxon>Bacteria</taxon>
        <taxon>Bacillati</taxon>
        <taxon>Actinomycetota</taxon>
        <taxon>Actinomycetes</taxon>
        <taxon>Pseudonocardiales</taxon>
        <taxon>Pseudonocardiaceae</taxon>
        <taxon>Actinokineospora</taxon>
    </lineage>
</organism>
<dbReference type="EMBL" id="JAMTCO010000002">
    <property type="protein sequence ID" value="MCP2268528.1"/>
    <property type="molecule type" value="Genomic_DNA"/>
</dbReference>
<dbReference type="CDD" id="cd00156">
    <property type="entry name" value="REC"/>
    <property type="match status" value="1"/>
</dbReference>
<feature type="domain" description="Response regulatory" evidence="3">
    <location>
        <begin position="12"/>
        <end position="126"/>
    </location>
</feature>
<dbReference type="InterPro" id="IPR036457">
    <property type="entry name" value="PPM-type-like_dom_sf"/>
</dbReference>
<dbReference type="PANTHER" id="PTHR43156">
    <property type="entry name" value="STAGE II SPORULATION PROTEIN E-RELATED"/>
    <property type="match status" value="1"/>
</dbReference>
<dbReference type="SMART" id="SM00331">
    <property type="entry name" value="PP2C_SIG"/>
    <property type="match status" value="1"/>
</dbReference>
<dbReference type="PROSITE" id="PS50110">
    <property type="entry name" value="RESPONSE_REGULATORY"/>
    <property type="match status" value="1"/>
</dbReference>
<keyword evidence="5" id="KW-1185">Reference proteome</keyword>
<dbReference type="Gene3D" id="3.40.50.2300">
    <property type="match status" value="1"/>
</dbReference>
<dbReference type="SMART" id="SM00448">
    <property type="entry name" value="REC"/>
    <property type="match status" value="1"/>
</dbReference>
<dbReference type="InterPro" id="IPR001789">
    <property type="entry name" value="Sig_transdc_resp-reg_receiver"/>
</dbReference>
<sequence length="394" mass="42033">MDAVVASRDVVRVLLVEDDAGDALLVEELLADVNAPIRLTRAHSLAEAQPLLAGQDCVLLDLGLPDASGLQALRKLEEAGGGVAVVVLTGLADEQQGVAAVAAGAQDYLVKGQVDGDLLSRVIRYAVERVRSEEIQRQLREERLYAKEKARLERGLLPTPVLSDPRLDRDFTYQPGRQRMLLGGDFYDLVQTDDGTVHAVIGDVCGHGPDEAALGVYLRVAWRALVLAGRPVDEVLGTMQRVLVHERHLDGLFATVCMLSVDPDRRGARLRLAGHPPPVLVADGAVSLLRAPVGVPLGVLEKAAWPSAAVELGERWSVLMYTDGLVEGRTGDTAERLGVSRLADLVGALASRGPGWRVGVLDDLIHEVCVLNEGDLVDDVAAMLLTRVAGDAGA</sequence>
<dbReference type="Gene3D" id="3.60.40.10">
    <property type="entry name" value="PPM-type phosphatase domain"/>
    <property type="match status" value="1"/>
</dbReference>
<feature type="modified residue" description="4-aspartylphosphate" evidence="2">
    <location>
        <position position="61"/>
    </location>
</feature>
<reference evidence="4 5" key="1">
    <citation type="submission" date="2022-06" db="EMBL/GenBank/DDBJ databases">
        <title>Genomic Encyclopedia of Archaeal and Bacterial Type Strains, Phase II (KMG-II): from individual species to whole genera.</title>
        <authorList>
            <person name="Goeker M."/>
        </authorList>
    </citation>
    <scope>NUCLEOTIDE SEQUENCE [LARGE SCALE GENOMIC DNA]</scope>
    <source>
        <strain evidence="4 5">DSM 44255</strain>
    </source>
</reference>
<dbReference type="InterPro" id="IPR052016">
    <property type="entry name" value="Bact_Sigma-Reg"/>
</dbReference>
<dbReference type="InterPro" id="IPR011006">
    <property type="entry name" value="CheY-like_superfamily"/>
</dbReference>
<keyword evidence="1" id="KW-0378">Hydrolase</keyword>
<dbReference type="InterPro" id="IPR001932">
    <property type="entry name" value="PPM-type_phosphatase-like_dom"/>
</dbReference>
<evidence type="ECO:0000256" key="1">
    <source>
        <dbReference type="ARBA" id="ARBA00022801"/>
    </source>
</evidence>
<evidence type="ECO:0000256" key="2">
    <source>
        <dbReference type="PROSITE-ProRule" id="PRU00169"/>
    </source>
</evidence>
<accession>A0ABT1I7C3</accession>
<dbReference type="PANTHER" id="PTHR43156:SF2">
    <property type="entry name" value="STAGE II SPORULATION PROTEIN E"/>
    <property type="match status" value="1"/>
</dbReference>
<evidence type="ECO:0000259" key="3">
    <source>
        <dbReference type="PROSITE" id="PS50110"/>
    </source>
</evidence>
<evidence type="ECO:0000313" key="5">
    <source>
        <dbReference type="Proteomes" id="UP001205185"/>
    </source>
</evidence>
<proteinExistence type="predicted"/>
<dbReference type="SUPFAM" id="SSF52172">
    <property type="entry name" value="CheY-like"/>
    <property type="match status" value="1"/>
</dbReference>
<gene>
    <name evidence="4" type="ORF">LV75_001014</name>
</gene>
<protein>
    <submittedName>
        <fullName evidence="4">Serine phosphatase RsbU, regulator of sigma subunit</fullName>
    </submittedName>
</protein>
<evidence type="ECO:0000313" key="4">
    <source>
        <dbReference type="EMBL" id="MCP2268528.1"/>
    </source>
</evidence>
<dbReference type="Pfam" id="PF00072">
    <property type="entry name" value="Response_reg"/>
    <property type="match status" value="1"/>
</dbReference>
<name>A0ABT1I7C3_9PSEU</name>
<dbReference type="Proteomes" id="UP001205185">
    <property type="component" value="Unassembled WGS sequence"/>
</dbReference>
<dbReference type="Pfam" id="PF07228">
    <property type="entry name" value="SpoIIE"/>
    <property type="match status" value="1"/>
</dbReference>
<keyword evidence="2" id="KW-0597">Phosphoprotein</keyword>